<evidence type="ECO:0000256" key="1">
    <source>
        <dbReference type="ARBA" id="ARBA00004141"/>
    </source>
</evidence>
<dbReference type="WBParaSite" id="GPUH_0002281901-mRNA-1">
    <property type="protein sequence ID" value="GPUH_0002281901-mRNA-1"/>
    <property type="gene ID" value="GPUH_0002281901"/>
</dbReference>
<evidence type="ECO:0000313" key="6">
    <source>
        <dbReference type="WBParaSite" id="GPUH_0002281901-mRNA-1"/>
    </source>
</evidence>
<dbReference type="PANTHER" id="PTHR24064">
    <property type="entry name" value="SOLUTE CARRIER FAMILY 22 MEMBER"/>
    <property type="match status" value="1"/>
</dbReference>
<feature type="transmembrane region" description="Helical" evidence="5">
    <location>
        <begin position="152"/>
        <end position="173"/>
    </location>
</feature>
<proteinExistence type="predicted"/>
<evidence type="ECO:0000256" key="2">
    <source>
        <dbReference type="ARBA" id="ARBA00022692"/>
    </source>
</evidence>
<comment type="subcellular location">
    <subcellularLocation>
        <location evidence="1">Membrane</location>
        <topology evidence="1">Multi-pass membrane protein</topology>
    </subcellularLocation>
</comment>
<name>A0A183EPA1_9BILA</name>
<evidence type="ECO:0000256" key="5">
    <source>
        <dbReference type="SAM" id="Phobius"/>
    </source>
</evidence>
<dbReference type="InterPro" id="IPR036259">
    <property type="entry name" value="MFS_trans_sf"/>
</dbReference>
<keyword evidence="3 5" id="KW-1133">Transmembrane helix</keyword>
<evidence type="ECO:0000256" key="4">
    <source>
        <dbReference type="ARBA" id="ARBA00023136"/>
    </source>
</evidence>
<accession>A0A183EPA1</accession>
<keyword evidence="4 5" id="KW-0472">Membrane</keyword>
<feature type="transmembrane region" description="Helical" evidence="5">
    <location>
        <begin position="185"/>
        <end position="206"/>
    </location>
</feature>
<dbReference type="AlphaFoldDB" id="A0A183EPA1"/>
<reference evidence="6" key="1">
    <citation type="submission" date="2016-06" db="UniProtKB">
        <authorList>
            <consortium name="WormBaseParasite"/>
        </authorList>
    </citation>
    <scope>IDENTIFICATION</scope>
</reference>
<protein>
    <submittedName>
        <fullName evidence="6">MFS domain-containing protein</fullName>
    </submittedName>
</protein>
<keyword evidence="2 5" id="KW-0812">Transmembrane</keyword>
<organism evidence="6">
    <name type="scientific">Gongylonema pulchrum</name>
    <dbReference type="NCBI Taxonomy" id="637853"/>
    <lineage>
        <taxon>Eukaryota</taxon>
        <taxon>Metazoa</taxon>
        <taxon>Ecdysozoa</taxon>
        <taxon>Nematoda</taxon>
        <taxon>Chromadorea</taxon>
        <taxon>Rhabditida</taxon>
        <taxon>Spirurina</taxon>
        <taxon>Spiruromorpha</taxon>
        <taxon>Spiruroidea</taxon>
        <taxon>Gongylonematidae</taxon>
        <taxon>Gongylonema</taxon>
    </lineage>
</organism>
<sequence>LKDTPRWLIKKGRGKEAAEAAVYIKKWDGEVTPEQEKQITHVVEKAAQEEAEKSNKSHQNYYFYHLFKHRSLGSYAIVFATSRVLWAFKMEWTTTSIEFFHSLSESKLFLSVRAWKKKASHIVAAVLQFDRFSTSFISYGIAYNMDALAGTVYVNVIILGLARYAINIICAALEYSIERVGRRLLHCLAVGFIAVTMGIIFVLYVFTCQLLTRKKA</sequence>
<dbReference type="GO" id="GO:0016020">
    <property type="term" value="C:membrane"/>
    <property type="evidence" value="ECO:0007669"/>
    <property type="project" value="UniProtKB-SubCell"/>
</dbReference>
<dbReference type="Gene3D" id="1.20.1250.20">
    <property type="entry name" value="MFS general substrate transporter like domains"/>
    <property type="match status" value="1"/>
</dbReference>
<evidence type="ECO:0000256" key="3">
    <source>
        <dbReference type="ARBA" id="ARBA00022989"/>
    </source>
</evidence>